<proteinExistence type="predicted"/>
<organism evidence="2 3">
    <name type="scientific">Macrolepiota fuliginosa MF-IS2</name>
    <dbReference type="NCBI Taxonomy" id="1400762"/>
    <lineage>
        <taxon>Eukaryota</taxon>
        <taxon>Fungi</taxon>
        <taxon>Dikarya</taxon>
        <taxon>Basidiomycota</taxon>
        <taxon>Agaricomycotina</taxon>
        <taxon>Agaricomycetes</taxon>
        <taxon>Agaricomycetidae</taxon>
        <taxon>Agaricales</taxon>
        <taxon>Agaricineae</taxon>
        <taxon>Agaricaceae</taxon>
        <taxon>Macrolepiota</taxon>
    </lineage>
</organism>
<comment type="caution">
    <text evidence="2">The sequence shown here is derived from an EMBL/GenBank/DDBJ whole genome shotgun (WGS) entry which is preliminary data.</text>
</comment>
<reference evidence="2" key="1">
    <citation type="submission" date="2020-11" db="EMBL/GenBank/DDBJ databases">
        <authorList>
            <consortium name="DOE Joint Genome Institute"/>
            <person name="Ahrendt S."/>
            <person name="Riley R."/>
            <person name="Andreopoulos W."/>
            <person name="Labutti K."/>
            <person name="Pangilinan J."/>
            <person name="Ruiz-Duenas F.J."/>
            <person name="Barrasa J.M."/>
            <person name="Sanchez-Garcia M."/>
            <person name="Camarero S."/>
            <person name="Miyauchi S."/>
            <person name="Serrano A."/>
            <person name="Linde D."/>
            <person name="Babiker R."/>
            <person name="Drula E."/>
            <person name="Ayuso-Fernandez I."/>
            <person name="Pacheco R."/>
            <person name="Padilla G."/>
            <person name="Ferreira P."/>
            <person name="Barriuso J."/>
            <person name="Kellner H."/>
            <person name="Castanera R."/>
            <person name="Alfaro M."/>
            <person name="Ramirez L."/>
            <person name="Pisabarro A.G."/>
            <person name="Kuo A."/>
            <person name="Tritt A."/>
            <person name="Lipzen A."/>
            <person name="He G."/>
            <person name="Yan M."/>
            <person name="Ng V."/>
            <person name="Cullen D."/>
            <person name="Martin F."/>
            <person name="Rosso M.-N."/>
            <person name="Henrissat B."/>
            <person name="Hibbett D."/>
            <person name="Martinez A.T."/>
            <person name="Grigoriev I.V."/>
        </authorList>
    </citation>
    <scope>NUCLEOTIDE SEQUENCE</scope>
    <source>
        <strain evidence="2">MF-IS2</strain>
    </source>
</reference>
<dbReference type="AlphaFoldDB" id="A0A9P6BXL1"/>
<dbReference type="EMBL" id="MU151402">
    <property type="protein sequence ID" value="KAF9444126.1"/>
    <property type="molecule type" value="Genomic_DNA"/>
</dbReference>
<protein>
    <submittedName>
        <fullName evidence="2">Uncharacterized protein</fullName>
    </submittedName>
</protein>
<keyword evidence="1" id="KW-0472">Membrane</keyword>
<feature type="transmembrane region" description="Helical" evidence="1">
    <location>
        <begin position="12"/>
        <end position="31"/>
    </location>
</feature>
<name>A0A9P6BXL1_9AGAR</name>
<accession>A0A9P6BXL1</accession>
<keyword evidence="1" id="KW-0812">Transmembrane</keyword>
<dbReference type="Proteomes" id="UP000807342">
    <property type="component" value="Unassembled WGS sequence"/>
</dbReference>
<evidence type="ECO:0000313" key="3">
    <source>
        <dbReference type="Proteomes" id="UP000807342"/>
    </source>
</evidence>
<keyword evidence="1" id="KW-1133">Transmembrane helix</keyword>
<gene>
    <name evidence="2" type="ORF">P691DRAFT_763674</name>
</gene>
<sequence>MSDITKGYCMDASILHVLVMLTLMWPVGFISHVRGGEEEEDTANNSWYFNGSCYYTHRLYPADFVGSSD</sequence>
<evidence type="ECO:0000256" key="1">
    <source>
        <dbReference type="SAM" id="Phobius"/>
    </source>
</evidence>
<keyword evidence="3" id="KW-1185">Reference proteome</keyword>
<evidence type="ECO:0000313" key="2">
    <source>
        <dbReference type="EMBL" id="KAF9444126.1"/>
    </source>
</evidence>